<evidence type="ECO:0000313" key="2">
    <source>
        <dbReference type="EMBL" id="TEB36409.1"/>
    </source>
</evidence>
<dbReference type="EMBL" id="QPFP01000006">
    <property type="protein sequence ID" value="TEB36409.1"/>
    <property type="molecule type" value="Genomic_DNA"/>
</dbReference>
<sequence>MFANPQTYPPRGHIPWSPWPSANPHLPAPISTPAVFVPQIAVHSAPPVAPLCLPPEVIARTPVWPPEQTPLPPVHYNPPPYFLAEPPPVFEAGTFPAQPMLAGIPIRLHPHLIFNPVDPSVPVLMWDIVQAAELARVVGGRGLLVPLDLKASATTPKTKKMYVSSDTPYLEYWMKRWGPILIEKTDEIKVRDLLDAIHEYFQQPLVEQDVEALEASSPENMERFREDSNSLAKKNLVEMTWGRSRSASLPSKYYINHHHHYYQTPVTTPQQRPAPASTPWNGHVGLPSVYSQRTQALASQPMQLDTPAVVPQAPVWSTPAACTWLGTPMSTSAPLTNITPVGVVQPLPQGASLVPSMFNPGPVGPWTPSSAFPPTPFPSTPSSAFSFLPGLSLEAPRRIRNRGEEMKPTQGHPLHLNLTNVEWDIRTPPTEGVFWTASGDLDKLRKNGLVVLPWYSRARIVMCFDVGSFQADWATKTTLMYFSNYHNSKCYLWAWAAAFPSENEPLTVKAVLDVMQNYWYEPLTPDEIQYATTMGLYQASIFANAERAAIVGEHWSFRDDARLRRIDLLGRGTVFKGFSITRMDGDHIVLVYTLHRNV</sequence>
<accession>A0A4Y7TS89</accession>
<feature type="domain" description="DUF6699" evidence="1">
    <location>
        <begin position="125"/>
        <end position="221"/>
    </location>
</feature>
<dbReference type="InterPro" id="IPR046522">
    <property type="entry name" value="DUF6699"/>
</dbReference>
<dbReference type="OrthoDB" id="3241567at2759"/>
<feature type="domain" description="DUF6699" evidence="1">
    <location>
        <begin position="422"/>
        <end position="579"/>
    </location>
</feature>
<name>A0A4Y7TS89_COPMI</name>
<proteinExistence type="predicted"/>
<dbReference type="Proteomes" id="UP000298030">
    <property type="component" value="Unassembled WGS sequence"/>
</dbReference>
<dbReference type="STRING" id="71717.A0A4Y7TS89"/>
<evidence type="ECO:0000259" key="1">
    <source>
        <dbReference type="Pfam" id="PF20415"/>
    </source>
</evidence>
<comment type="caution">
    <text evidence="2">The sequence shown here is derived from an EMBL/GenBank/DDBJ whole genome shotgun (WGS) entry which is preliminary data.</text>
</comment>
<evidence type="ECO:0000313" key="3">
    <source>
        <dbReference type="Proteomes" id="UP000298030"/>
    </source>
</evidence>
<reference evidence="2 3" key="1">
    <citation type="journal article" date="2019" name="Nat. Ecol. Evol.">
        <title>Megaphylogeny resolves global patterns of mushroom evolution.</title>
        <authorList>
            <person name="Varga T."/>
            <person name="Krizsan K."/>
            <person name="Foldi C."/>
            <person name="Dima B."/>
            <person name="Sanchez-Garcia M."/>
            <person name="Sanchez-Ramirez S."/>
            <person name="Szollosi G.J."/>
            <person name="Szarkandi J.G."/>
            <person name="Papp V."/>
            <person name="Albert L."/>
            <person name="Andreopoulos W."/>
            <person name="Angelini C."/>
            <person name="Antonin V."/>
            <person name="Barry K.W."/>
            <person name="Bougher N.L."/>
            <person name="Buchanan P."/>
            <person name="Buyck B."/>
            <person name="Bense V."/>
            <person name="Catcheside P."/>
            <person name="Chovatia M."/>
            <person name="Cooper J."/>
            <person name="Damon W."/>
            <person name="Desjardin D."/>
            <person name="Finy P."/>
            <person name="Geml J."/>
            <person name="Haridas S."/>
            <person name="Hughes K."/>
            <person name="Justo A."/>
            <person name="Karasinski D."/>
            <person name="Kautmanova I."/>
            <person name="Kiss B."/>
            <person name="Kocsube S."/>
            <person name="Kotiranta H."/>
            <person name="LaButti K.M."/>
            <person name="Lechner B.E."/>
            <person name="Liimatainen K."/>
            <person name="Lipzen A."/>
            <person name="Lukacs Z."/>
            <person name="Mihaltcheva S."/>
            <person name="Morgado L.N."/>
            <person name="Niskanen T."/>
            <person name="Noordeloos M.E."/>
            <person name="Ohm R.A."/>
            <person name="Ortiz-Santana B."/>
            <person name="Ovrebo C."/>
            <person name="Racz N."/>
            <person name="Riley R."/>
            <person name="Savchenko A."/>
            <person name="Shiryaev A."/>
            <person name="Soop K."/>
            <person name="Spirin V."/>
            <person name="Szebenyi C."/>
            <person name="Tomsovsky M."/>
            <person name="Tulloss R.E."/>
            <person name="Uehling J."/>
            <person name="Grigoriev I.V."/>
            <person name="Vagvolgyi C."/>
            <person name="Papp T."/>
            <person name="Martin F.M."/>
            <person name="Miettinen O."/>
            <person name="Hibbett D.S."/>
            <person name="Nagy L.G."/>
        </authorList>
    </citation>
    <scope>NUCLEOTIDE SEQUENCE [LARGE SCALE GENOMIC DNA]</scope>
    <source>
        <strain evidence="2 3">FP101781</strain>
    </source>
</reference>
<dbReference type="AlphaFoldDB" id="A0A4Y7TS89"/>
<gene>
    <name evidence="2" type="ORF">FA13DRAFT_1787851</name>
</gene>
<keyword evidence="3" id="KW-1185">Reference proteome</keyword>
<dbReference type="Pfam" id="PF20415">
    <property type="entry name" value="DUF6699"/>
    <property type="match status" value="2"/>
</dbReference>
<organism evidence="2 3">
    <name type="scientific">Coprinellus micaceus</name>
    <name type="common">Glistening ink-cap mushroom</name>
    <name type="synonym">Coprinus micaceus</name>
    <dbReference type="NCBI Taxonomy" id="71717"/>
    <lineage>
        <taxon>Eukaryota</taxon>
        <taxon>Fungi</taxon>
        <taxon>Dikarya</taxon>
        <taxon>Basidiomycota</taxon>
        <taxon>Agaricomycotina</taxon>
        <taxon>Agaricomycetes</taxon>
        <taxon>Agaricomycetidae</taxon>
        <taxon>Agaricales</taxon>
        <taxon>Agaricineae</taxon>
        <taxon>Psathyrellaceae</taxon>
        <taxon>Coprinellus</taxon>
    </lineage>
</organism>
<protein>
    <recommendedName>
        <fullName evidence="1">DUF6699 domain-containing protein</fullName>
    </recommendedName>
</protein>